<dbReference type="RefSeq" id="WP_200760474.1">
    <property type="nucleotide sequence ID" value="NZ_AP023366.1"/>
</dbReference>
<evidence type="ECO:0000313" key="2">
    <source>
        <dbReference type="Proteomes" id="UP000593802"/>
    </source>
</evidence>
<gene>
    <name evidence="1" type="ORF">skT53_14590</name>
</gene>
<proteinExistence type="predicted"/>
<dbReference type="KEGG" id="eff:skT53_14590"/>
<dbReference type="Proteomes" id="UP000593802">
    <property type="component" value="Chromosome"/>
</dbReference>
<evidence type="ECO:0000313" key="1">
    <source>
        <dbReference type="EMBL" id="BCJ86474.1"/>
    </source>
</evidence>
<dbReference type="EMBL" id="AP023366">
    <property type="protein sequence ID" value="BCJ86474.1"/>
    <property type="molecule type" value="Genomic_DNA"/>
</dbReference>
<accession>A0A7I8D8M1</accession>
<name>A0A7I8D8M1_9BACL</name>
<protein>
    <submittedName>
        <fullName evidence="1">Uncharacterized protein</fullName>
    </submittedName>
</protein>
<reference evidence="1 2" key="1">
    <citation type="submission" date="2020-08" db="EMBL/GenBank/DDBJ databases">
        <title>Complete Genome Sequence of Effusibacillus dendaii Strain skT53, Isolated from Farmland soil.</title>
        <authorList>
            <person name="Konishi T."/>
            <person name="Kawasaki H."/>
        </authorList>
    </citation>
    <scope>NUCLEOTIDE SEQUENCE [LARGE SCALE GENOMIC DNA]</scope>
    <source>
        <strain evidence="2">skT53</strain>
    </source>
</reference>
<sequence length="110" mass="13010">MKALDKVDSPEILAMLRETKNCLNCGNRIPRGHRFKIKQGYCSARCYYEKPPKMAYLEYRFGLPIRDILVETLNSSEASMEIKAQLLGIPKRRLYYWIEKLNIRRAVVWK</sequence>
<dbReference type="AlphaFoldDB" id="A0A7I8D8M1"/>
<keyword evidence="2" id="KW-1185">Reference proteome</keyword>
<organism evidence="1 2">
    <name type="scientific">Effusibacillus dendaii</name>
    <dbReference type="NCBI Taxonomy" id="2743772"/>
    <lineage>
        <taxon>Bacteria</taxon>
        <taxon>Bacillati</taxon>
        <taxon>Bacillota</taxon>
        <taxon>Bacilli</taxon>
        <taxon>Bacillales</taxon>
        <taxon>Alicyclobacillaceae</taxon>
        <taxon>Effusibacillus</taxon>
    </lineage>
</organism>